<proteinExistence type="predicted"/>
<comment type="caution">
    <text evidence="1">The sequence shown here is derived from an EMBL/GenBank/DDBJ whole genome shotgun (WGS) entry which is preliminary data.</text>
</comment>
<gene>
    <name evidence="1" type="ORF">HER39_20355</name>
</gene>
<dbReference type="Gene3D" id="1.10.405.40">
    <property type="match status" value="1"/>
</dbReference>
<reference evidence="1 2" key="1">
    <citation type="submission" date="2020-04" db="EMBL/GenBank/DDBJ databases">
        <authorList>
            <person name="Liu S."/>
        </authorList>
    </citation>
    <scope>NUCLEOTIDE SEQUENCE [LARGE SCALE GENOMIC DNA]</scope>
    <source>
        <strain evidence="1 2">CGMCC 1.15091</strain>
    </source>
</reference>
<evidence type="ECO:0000313" key="1">
    <source>
        <dbReference type="EMBL" id="NKX52882.1"/>
    </source>
</evidence>
<name>A0ABX1JU92_9MICC</name>
<accession>A0ABX1JU92</accession>
<feature type="non-terminal residue" evidence="1">
    <location>
        <position position="1"/>
    </location>
</feature>
<evidence type="ECO:0000313" key="2">
    <source>
        <dbReference type="Proteomes" id="UP000523795"/>
    </source>
</evidence>
<keyword evidence="2" id="KW-1185">Reference proteome</keyword>
<protein>
    <submittedName>
        <fullName evidence="1">Amine oxidase</fullName>
    </submittedName>
</protein>
<dbReference type="Proteomes" id="UP000523795">
    <property type="component" value="Unassembled WGS sequence"/>
</dbReference>
<dbReference type="EMBL" id="JAAZSR010000823">
    <property type="protein sequence ID" value="NKX52882.1"/>
    <property type="molecule type" value="Genomic_DNA"/>
</dbReference>
<dbReference type="InterPro" id="IPR036188">
    <property type="entry name" value="FAD/NAD-bd_sf"/>
</dbReference>
<dbReference type="Gene3D" id="3.50.50.60">
    <property type="entry name" value="FAD/NAD(P)-binding domain"/>
    <property type="match status" value="1"/>
</dbReference>
<organism evidence="1 2">
    <name type="scientific">Arthrobacter deserti</name>
    <dbReference type="NCBI Taxonomy" id="1742687"/>
    <lineage>
        <taxon>Bacteria</taxon>
        <taxon>Bacillati</taxon>
        <taxon>Actinomycetota</taxon>
        <taxon>Actinomycetes</taxon>
        <taxon>Micrococcales</taxon>
        <taxon>Micrococcaceae</taxon>
        <taxon>Arthrobacter</taxon>
    </lineage>
</organism>
<feature type="non-terminal residue" evidence="1">
    <location>
        <position position="98"/>
    </location>
</feature>
<sequence length="98" mass="10515">GGWDTDFPNSILEILRVVYTNADDGHRRIDGGAQRLPEALFAHSPAGMAHWPAGTSLASLHNGAPRGAAAKIRRAPDGTVAITERWGRERRYAAAVVT</sequence>